<protein>
    <recommendedName>
        <fullName evidence="3">Secondary thiamine-phosphate synthase enzyme</fullName>
    </recommendedName>
</protein>
<comment type="similarity">
    <text evidence="1">Belongs to the UPF0047 family.</text>
</comment>
<comment type="caution">
    <text evidence="2">The sequence shown here is derived from an EMBL/GenBank/DDBJ whole genome shotgun (WGS) entry which is preliminary data.</text>
</comment>
<accession>A0A0F9MZK5</accession>
<evidence type="ECO:0000313" key="2">
    <source>
        <dbReference type="EMBL" id="KKN12740.1"/>
    </source>
</evidence>
<evidence type="ECO:0008006" key="3">
    <source>
        <dbReference type="Google" id="ProtNLM"/>
    </source>
</evidence>
<proteinExistence type="inferred from homology"/>
<dbReference type="PANTHER" id="PTHR30615:SF8">
    <property type="entry name" value="UPF0047 PROTEIN C4A8.02C"/>
    <property type="match status" value="1"/>
</dbReference>
<organism evidence="2">
    <name type="scientific">marine sediment metagenome</name>
    <dbReference type="NCBI Taxonomy" id="412755"/>
    <lineage>
        <taxon>unclassified sequences</taxon>
        <taxon>metagenomes</taxon>
        <taxon>ecological metagenomes</taxon>
    </lineage>
</organism>
<sequence>MQEKTLEKMTAILKSFNLKTEAYCDVINITVQVQHSIINSGINDGIVNVHNAGSTGAISTVEYEPGLVKQDIKELFEKLIPYDKNYAHHKTWHDYNGAGHLRSFLIKTSQSFPFKNQQLILGTWQQIIFIECDEKPRSRTIYCMIVGD</sequence>
<dbReference type="NCBIfam" id="TIGR00149">
    <property type="entry name" value="TIGR00149_YjbQ"/>
    <property type="match status" value="1"/>
</dbReference>
<name>A0A0F9MZK5_9ZZZZ</name>
<evidence type="ECO:0000256" key="1">
    <source>
        <dbReference type="ARBA" id="ARBA00005534"/>
    </source>
</evidence>
<dbReference type="EMBL" id="LAZR01003998">
    <property type="protein sequence ID" value="KKN12740.1"/>
    <property type="molecule type" value="Genomic_DNA"/>
</dbReference>
<dbReference type="Gene3D" id="2.60.120.460">
    <property type="entry name" value="YjbQ-like"/>
    <property type="match status" value="1"/>
</dbReference>
<dbReference type="PANTHER" id="PTHR30615">
    <property type="entry name" value="UNCHARACTERIZED PROTEIN YJBQ-RELATED"/>
    <property type="match status" value="1"/>
</dbReference>
<dbReference type="AlphaFoldDB" id="A0A0F9MZK5"/>
<dbReference type="SUPFAM" id="SSF111038">
    <property type="entry name" value="YjbQ-like"/>
    <property type="match status" value="1"/>
</dbReference>
<dbReference type="InterPro" id="IPR001602">
    <property type="entry name" value="UPF0047_YjbQ-like"/>
</dbReference>
<reference evidence="2" key="1">
    <citation type="journal article" date="2015" name="Nature">
        <title>Complex archaea that bridge the gap between prokaryotes and eukaryotes.</title>
        <authorList>
            <person name="Spang A."/>
            <person name="Saw J.H."/>
            <person name="Jorgensen S.L."/>
            <person name="Zaremba-Niedzwiedzka K."/>
            <person name="Martijn J."/>
            <person name="Lind A.E."/>
            <person name="van Eijk R."/>
            <person name="Schleper C."/>
            <person name="Guy L."/>
            <person name="Ettema T.J."/>
        </authorList>
    </citation>
    <scope>NUCLEOTIDE SEQUENCE</scope>
</reference>
<dbReference type="Pfam" id="PF01894">
    <property type="entry name" value="YjbQ"/>
    <property type="match status" value="1"/>
</dbReference>
<dbReference type="PIRSF" id="PIRSF004681">
    <property type="entry name" value="UCP004681"/>
    <property type="match status" value="1"/>
</dbReference>
<gene>
    <name evidence="2" type="ORF">LCGC14_1013470</name>
</gene>
<dbReference type="InterPro" id="IPR035917">
    <property type="entry name" value="YjbQ-like_sf"/>
</dbReference>